<gene>
    <name evidence="2" type="ORF">Asppvi_001530</name>
</gene>
<dbReference type="EMBL" id="BHVY01000001">
    <property type="protein sequence ID" value="GIJ83013.1"/>
    <property type="molecule type" value="Genomic_DNA"/>
</dbReference>
<sequence length="195" mass="20383">MVFLRFGFSRNHPVDPPAQTAPSNPSHPVLHSTLHRQPPATHQSQHRLQVIPARIPAQGAPSPHDHDLLRAPAARQMPTWALAHGHPHPGARSSAPALSVPLPVFTTAPPPSHFPLTCGSFATPALGSVADIPVSLPLLHSDAHGQGFLFGDGAGGYAGDGVFSLDDLDVGVGVGGAAMMQAEWGDQFWLGDDSV</sequence>
<reference evidence="2 3" key="1">
    <citation type="submission" date="2018-10" db="EMBL/GenBank/DDBJ databases">
        <title>Pan-genome distribution and transcriptional activeness of fungal secondary metabolism genes in Aspergillus section Fumigati.</title>
        <authorList>
            <person name="Takahashi H."/>
            <person name="Umemura M."/>
            <person name="Ninomiya A."/>
            <person name="Kusuya Y."/>
            <person name="Urayama S."/>
            <person name="Shimizu M."/>
            <person name="Watanabe A."/>
            <person name="Kamei K."/>
            <person name="Yaguchi T."/>
            <person name="Hagiwara D."/>
        </authorList>
    </citation>
    <scope>NUCLEOTIDE SEQUENCE [LARGE SCALE GENOMIC DNA]</scope>
    <source>
        <strain evidence="2 3">IFM 55266</strain>
    </source>
</reference>
<dbReference type="RefSeq" id="XP_043153760.1">
    <property type="nucleotide sequence ID" value="XM_043297825.1"/>
</dbReference>
<evidence type="ECO:0000313" key="3">
    <source>
        <dbReference type="Proteomes" id="UP001043456"/>
    </source>
</evidence>
<dbReference type="Proteomes" id="UP001043456">
    <property type="component" value="Unassembled WGS sequence"/>
</dbReference>
<name>A0A9P3B6Y6_9EURO</name>
<organism evidence="2 3">
    <name type="scientific">Aspergillus pseudoviridinutans</name>
    <dbReference type="NCBI Taxonomy" id="1517512"/>
    <lineage>
        <taxon>Eukaryota</taxon>
        <taxon>Fungi</taxon>
        <taxon>Dikarya</taxon>
        <taxon>Ascomycota</taxon>
        <taxon>Pezizomycotina</taxon>
        <taxon>Eurotiomycetes</taxon>
        <taxon>Eurotiomycetidae</taxon>
        <taxon>Eurotiales</taxon>
        <taxon>Aspergillaceae</taxon>
        <taxon>Aspergillus</taxon>
        <taxon>Aspergillus subgen. Fumigati</taxon>
    </lineage>
</organism>
<dbReference type="OrthoDB" id="5600085at2759"/>
<evidence type="ECO:0000256" key="1">
    <source>
        <dbReference type="SAM" id="MobiDB-lite"/>
    </source>
</evidence>
<protein>
    <submittedName>
        <fullName evidence="2">Uncharacterized protein</fullName>
    </submittedName>
</protein>
<evidence type="ECO:0000313" key="2">
    <source>
        <dbReference type="EMBL" id="GIJ83013.1"/>
    </source>
</evidence>
<dbReference type="AlphaFoldDB" id="A0A9P3B6Y6"/>
<accession>A0A9P3B6Y6</accession>
<keyword evidence="3" id="KW-1185">Reference proteome</keyword>
<feature type="region of interest" description="Disordered" evidence="1">
    <location>
        <begin position="6"/>
        <end position="44"/>
    </location>
</feature>
<comment type="caution">
    <text evidence="2">The sequence shown here is derived from an EMBL/GenBank/DDBJ whole genome shotgun (WGS) entry which is preliminary data.</text>
</comment>
<proteinExistence type="predicted"/>
<dbReference type="GeneID" id="67000143"/>